<evidence type="ECO:0000313" key="2">
    <source>
        <dbReference type="Proteomes" id="UP001143910"/>
    </source>
</evidence>
<protein>
    <submittedName>
        <fullName evidence="1">Uncharacterized protein</fullName>
    </submittedName>
</protein>
<dbReference type="EMBL" id="JANJQO010000019">
    <property type="protein sequence ID" value="KAJ2983698.1"/>
    <property type="molecule type" value="Genomic_DNA"/>
</dbReference>
<evidence type="ECO:0000313" key="1">
    <source>
        <dbReference type="EMBL" id="KAJ2983698.1"/>
    </source>
</evidence>
<comment type="caution">
    <text evidence="1">The sequence shown here is derived from an EMBL/GenBank/DDBJ whole genome shotgun (WGS) entry which is preliminary data.</text>
</comment>
<dbReference type="Proteomes" id="UP001143910">
    <property type="component" value="Unassembled WGS sequence"/>
</dbReference>
<sequence length="1344" mass="149028">MDFPHGRKRRRSNHEDDDPASNTSNPRLLNDASIIGDGASRYGDAQEKFSHDDYTVGWICALPIEMAAAKAMLDTVHETLPPSKNDDNAYTLGSIGAHKIAIACLPSGHYGNNNAASVGSNLRRTFPSIRLSLMVGIGGGAPGRVDVRLGDVVVSDRVVQYDLGKTVGEGQFTRTGTVRSPPRELLTAVSKLRADHALESSRVPLLLSEMVRRYPSMSSSLHNTELQDQLFDGQYDHVSSSVDSCQRCDKSRLVKRTIRDNTDPTIHHGVIASGNQVIKHGRTRDKLAQELEAICFEMEAAGLMDSVPGLVIRGICDYSDTHKNKRWQQVAAAAAAAYAKELLLSIPAQAVKTTSALPESLNDNDRRQALLAYLKFDQIDSRRSAIKAKHGTTCQWLLVHPDYVDWLDPSKAAEHHGFLWISGNPGTGKSTIMNFVCTQAAKDKTRAVISFFFNARGDDIEKSTAGMYRSLLFQLLSRLPSLLDIFDDPEYKDALDEMHAARAGQGRLSEWPATLLQDLLRSGISRLRQGWLTIFVDALDECEQSQVEEMVEFFEELGQDAASNGHRLTICFSSRHYPLIDIQYGRKLTLELEDGQEQDIAMYINSKLKIGTSKTATEIKSTLQTKSCRIFMWVVLVVDILKAEYRNGRIFDVKKRLDILPTKLNDLFKEILLRDQNNLEDLRLCFQWLIFAKRPLTLEEYYFASVSGLNPGELRHWDPEEVTRDDMRRFVLSSSKGLAETTRSKASIVQFIHESVREFFLKDGLKQLWPEAVGQDFQSISHLRLQKCCHAYVELDVLPFPYSEELVLSNPFRTKEEWNMLASKFPFLDYATQYILHHAEEAKGCTGGALQHEFLARFDVKAWIYLNNVREKFEVRRYRRNTNILYILAEKNLPNLIIAAASISGKAEDDGNRYHYPLFAALANNSRDAVRALLQIGTEELPTDMFCSLEYGRSLKVPKGQTPLTWAARNGHETVMRLLLQKGEDFETEGEHFASLIFAISQGYLELVQLLISRGAYANSPKFNLFWPMVAAARSGQEDIIRLFLGIGADSSRVSCEATDAALISAASMGNLSCVRLLLENGAKVNPPQPDPPKPPVSRATVVPQWRLIHASIQAKDSVRMMPLHAAILGGNEAVVRLLLESGANVDQDAVSVLRIAARRGHEAIVRLLLESGASLNSVDGVKDTPLYAASESGHEGIVRLLLENGALVNESSYFKSTPLYTASKNGHEGVVRLLLENGASLNSADGLREMSRYAAYGNQDILRLLFDADASPNSADGLKETPLFVASKNGHEGIVRLLLENGASPNSGDGFNETALFAASKNGHKDIVLLLLENGASPNSGNG</sequence>
<organism evidence="1 2">
    <name type="scientific">Zarea fungicola</name>
    <dbReference type="NCBI Taxonomy" id="93591"/>
    <lineage>
        <taxon>Eukaryota</taxon>
        <taxon>Fungi</taxon>
        <taxon>Dikarya</taxon>
        <taxon>Ascomycota</taxon>
        <taxon>Pezizomycotina</taxon>
        <taxon>Sordariomycetes</taxon>
        <taxon>Hypocreomycetidae</taxon>
        <taxon>Hypocreales</taxon>
        <taxon>Cordycipitaceae</taxon>
        <taxon>Zarea</taxon>
    </lineage>
</organism>
<accession>A0ACC1NX33</accession>
<keyword evidence="2" id="KW-1185">Reference proteome</keyword>
<reference evidence="1" key="1">
    <citation type="submission" date="2022-08" db="EMBL/GenBank/DDBJ databases">
        <title>Genome Sequence of Lecanicillium fungicola.</title>
        <authorList>
            <person name="Buettner E."/>
        </authorList>
    </citation>
    <scope>NUCLEOTIDE SEQUENCE</scope>
    <source>
        <strain evidence="1">Babe33</strain>
    </source>
</reference>
<gene>
    <name evidence="1" type="ORF">NQ176_g498</name>
</gene>
<name>A0ACC1NX33_9HYPO</name>
<proteinExistence type="predicted"/>